<comment type="caution">
    <text evidence="7">The sequence shown here is derived from an EMBL/GenBank/DDBJ whole genome shotgun (WGS) entry which is preliminary data.</text>
</comment>
<dbReference type="SMART" id="SM00245">
    <property type="entry name" value="TSPc"/>
    <property type="match status" value="1"/>
</dbReference>
<dbReference type="Gene3D" id="2.30.42.10">
    <property type="match status" value="1"/>
</dbReference>
<proteinExistence type="inferred from homology"/>
<dbReference type="GO" id="GO:0008236">
    <property type="term" value="F:serine-type peptidase activity"/>
    <property type="evidence" value="ECO:0007669"/>
    <property type="project" value="UniProtKB-KW"/>
</dbReference>
<dbReference type="InterPro" id="IPR001478">
    <property type="entry name" value="PDZ"/>
</dbReference>
<dbReference type="CDD" id="cd06782">
    <property type="entry name" value="cpPDZ_CPP-like"/>
    <property type="match status" value="1"/>
</dbReference>
<dbReference type="Pfam" id="PF17820">
    <property type="entry name" value="PDZ_6"/>
    <property type="match status" value="1"/>
</dbReference>
<evidence type="ECO:0000259" key="6">
    <source>
        <dbReference type="PROSITE" id="PS50106"/>
    </source>
</evidence>
<comment type="similarity">
    <text evidence="1 5">Belongs to the peptidase S41A family.</text>
</comment>
<dbReference type="Pfam" id="PF03572">
    <property type="entry name" value="Peptidase_S41"/>
    <property type="match status" value="1"/>
</dbReference>
<dbReference type="GO" id="GO:0030288">
    <property type="term" value="C:outer membrane-bounded periplasmic space"/>
    <property type="evidence" value="ECO:0007669"/>
    <property type="project" value="TreeGrafter"/>
</dbReference>
<dbReference type="InterPro" id="IPR029045">
    <property type="entry name" value="ClpP/crotonase-like_dom_sf"/>
</dbReference>
<dbReference type="GO" id="GO:0006508">
    <property type="term" value="P:proteolysis"/>
    <property type="evidence" value="ECO:0007669"/>
    <property type="project" value="UniProtKB-KW"/>
</dbReference>
<dbReference type="SUPFAM" id="SSF52096">
    <property type="entry name" value="ClpP/crotonase"/>
    <property type="match status" value="1"/>
</dbReference>
<protein>
    <submittedName>
        <fullName evidence="7">S41 family peptidase</fullName>
    </submittedName>
</protein>
<dbReference type="EMBL" id="DROD01000091">
    <property type="protein sequence ID" value="HHJ51792.1"/>
    <property type="molecule type" value="Genomic_DNA"/>
</dbReference>
<dbReference type="Gene3D" id="3.90.226.10">
    <property type="entry name" value="2-enoyl-CoA Hydratase, Chain A, domain 1"/>
    <property type="match status" value="1"/>
</dbReference>
<dbReference type="Pfam" id="PF22694">
    <property type="entry name" value="CtpB_N-like"/>
    <property type="match status" value="1"/>
</dbReference>
<dbReference type="Gene3D" id="3.30.750.44">
    <property type="match status" value="1"/>
</dbReference>
<keyword evidence="3 5" id="KW-0378">Hydrolase</keyword>
<dbReference type="SMART" id="SM00228">
    <property type="entry name" value="PDZ"/>
    <property type="match status" value="1"/>
</dbReference>
<evidence type="ECO:0000256" key="4">
    <source>
        <dbReference type="ARBA" id="ARBA00022825"/>
    </source>
</evidence>
<sequence>MMRHKYVFVLTILVALWLGAVMPLPADDDADYYARLKRSWRYMERVYEQLNQRYVEELDPYPLMRAAINGMLGELDPYTVFLEKEGERNLRVITTGKYGGLGMEVGLRGKKVTVIAPIDDSPAKKMGIQAGDVIEKVDGQSVEGWSISKVSGKLRGKVGTKVTLLIRRPGLSEPFEVTLTRAEIVIKDVGYAGFAAPGIGYIDLTGFTDKAPKEVRQAILNLQKEQELKGFILDLRSNPGGLLESAVKIVNLFVPKGRLVVSTRGYREKEYKFFTTQEPLLSDVPLVVLVNNGSASASEIVAGALQDMDRAVIVGQPTFGKGLVQKVFTIDKKRNIKLKITTAKYYIPSGRCIQKKDYALNSDAIIPDSTAGDADSVHLFFTLGHRPVYDRGGIYPDVKVLPDSMSYVLLQLIRKHLIFDFAVRFLNSHPDWDPETLDESEMMTEFHDYLKEKNFDYTLECGKELDKIKTLVSKKGYDGQVNELLKQLETALHQQKLKDLKKHEDQIKTYLVLELIEKKKGKADRIRYGLQSDPQAQKAIWILENGGEYRQILSGK</sequence>
<dbReference type="InterPro" id="IPR036034">
    <property type="entry name" value="PDZ_sf"/>
</dbReference>
<reference evidence="7" key="1">
    <citation type="journal article" date="2020" name="mSystems">
        <title>Genome- and Community-Level Interaction Insights into Carbon Utilization and Element Cycling Functions of Hydrothermarchaeota in Hydrothermal Sediment.</title>
        <authorList>
            <person name="Zhou Z."/>
            <person name="Liu Y."/>
            <person name="Xu W."/>
            <person name="Pan J."/>
            <person name="Luo Z.H."/>
            <person name="Li M."/>
        </authorList>
    </citation>
    <scope>NUCLEOTIDE SEQUENCE [LARGE SCALE GENOMIC DNA]</scope>
    <source>
        <strain evidence="7">HyVt-527</strain>
    </source>
</reference>
<dbReference type="InterPro" id="IPR055210">
    <property type="entry name" value="CtpA/B_N"/>
</dbReference>
<dbReference type="FunFam" id="2.30.42.10:FF:000063">
    <property type="entry name" value="Peptidase, S41 family"/>
    <property type="match status" value="1"/>
</dbReference>
<dbReference type="GO" id="GO:0007165">
    <property type="term" value="P:signal transduction"/>
    <property type="evidence" value="ECO:0007669"/>
    <property type="project" value="TreeGrafter"/>
</dbReference>
<accession>A0A7V5UDV7</accession>
<dbReference type="GO" id="GO:0004175">
    <property type="term" value="F:endopeptidase activity"/>
    <property type="evidence" value="ECO:0007669"/>
    <property type="project" value="TreeGrafter"/>
</dbReference>
<dbReference type="CDD" id="cd07560">
    <property type="entry name" value="Peptidase_S41_CPP"/>
    <property type="match status" value="1"/>
</dbReference>
<dbReference type="InterPro" id="IPR005151">
    <property type="entry name" value="Tail-specific_protease"/>
</dbReference>
<keyword evidence="2 5" id="KW-0645">Protease</keyword>
<keyword evidence="4 5" id="KW-0720">Serine protease</keyword>
<dbReference type="AlphaFoldDB" id="A0A7V5UDV7"/>
<dbReference type="SUPFAM" id="SSF50156">
    <property type="entry name" value="PDZ domain-like"/>
    <property type="match status" value="1"/>
</dbReference>
<dbReference type="Proteomes" id="UP000886124">
    <property type="component" value="Unassembled WGS sequence"/>
</dbReference>
<dbReference type="PANTHER" id="PTHR32060">
    <property type="entry name" value="TAIL-SPECIFIC PROTEASE"/>
    <property type="match status" value="1"/>
</dbReference>
<organism evidence="7">
    <name type="scientific">Caldithrix abyssi</name>
    <dbReference type="NCBI Taxonomy" id="187145"/>
    <lineage>
        <taxon>Bacteria</taxon>
        <taxon>Pseudomonadati</taxon>
        <taxon>Calditrichota</taxon>
        <taxon>Calditrichia</taxon>
        <taxon>Calditrichales</taxon>
        <taxon>Calditrichaceae</taxon>
        <taxon>Caldithrix</taxon>
    </lineage>
</organism>
<gene>
    <name evidence="7" type="ORF">ENJ89_01240</name>
</gene>
<dbReference type="NCBIfam" id="TIGR00225">
    <property type="entry name" value="prc"/>
    <property type="match status" value="1"/>
</dbReference>
<dbReference type="PANTHER" id="PTHR32060:SF30">
    <property type="entry name" value="CARBOXY-TERMINAL PROCESSING PROTEASE CTPA"/>
    <property type="match status" value="1"/>
</dbReference>
<evidence type="ECO:0000256" key="2">
    <source>
        <dbReference type="ARBA" id="ARBA00022670"/>
    </source>
</evidence>
<evidence type="ECO:0000256" key="3">
    <source>
        <dbReference type="ARBA" id="ARBA00022801"/>
    </source>
</evidence>
<dbReference type="InterPro" id="IPR004447">
    <property type="entry name" value="Peptidase_S41A"/>
</dbReference>
<dbReference type="InterPro" id="IPR041489">
    <property type="entry name" value="PDZ_6"/>
</dbReference>
<feature type="domain" description="PDZ" evidence="6">
    <location>
        <begin position="79"/>
        <end position="169"/>
    </location>
</feature>
<dbReference type="PROSITE" id="PS50106">
    <property type="entry name" value="PDZ"/>
    <property type="match status" value="1"/>
</dbReference>
<evidence type="ECO:0000256" key="1">
    <source>
        <dbReference type="ARBA" id="ARBA00009179"/>
    </source>
</evidence>
<evidence type="ECO:0000313" key="7">
    <source>
        <dbReference type="EMBL" id="HHJ51792.1"/>
    </source>
</evidence>
<evidence type="ECO:0000256" key="5">
    <source>
        <dbReference type="RuleBase" id="RU004404"/>
    </source>
</evidence>
<name>A0A7V5UDV7_CALAY</name>